<dbReference type="HOGENOM" id="CLU_014330_3_2_0"/>
<dbReference type="GO" id="GO:0003676">
    <property type="term" value="F:nucleic acid binding"/>
    <property type="evidence" value="ECO:0007669"/>
    <property type="project" value="InterPro"/>
</dbReference>
<comment type="subcellular location">
    <subcellularLocation>
        <location evidence="7">Cytoplasm</location>
    </subcellularLocation>
</comment>
<evidence type="ECO:0000256" key="4">
    <source>
        <dbReference type="ARBA" id="ARBA00022840"/>
    </source>
</evidence>
<feature type="binding site" evidence="7">
    <location>
        <position position="485"/>
    </location>
    <ligand>
        <name>ATP</name>
        <dbReference type="ChEBI" id="CHEBI:30616"/>
    </ligand>
</feature>
<feature type="binding site" evidence="7">
    <location>
        <begin position="229"/>
        <end position="231"/>
    </location>
    <ligand>
        <name>ATP</name>
        <dbReference type="ChEBI" id="CHEBI:30616"/>
    </ligand>
</feature>
<feature type="binding site" evidence="7">
    <location>
        <position position="229"/>
    </location>
    <ligand>
        <name>L-aspartate</name>
        <dbReference type="ChEBI" id="CHEBI:29991"/>
    </ligand>
</feature>
<dbReference type="InterPro" id="IPR047089">
    <property type="entry name" value="Asp-tRNA-ligase_1_N"/>
</dbReference>
<protein>
    <recommendedName>
        <fullName evidence="7">Aspartate--tRNA ligase</fullName>
        <ecNumber evidence="7">6.1.1.12</ecNumber>
    </recommendedName>
    <alternativeName>
        <fullName evidence="7">Aspartyl-tRNA synthetase</fullName>
        <shortName evidence="7">AspRS</shortName>
    </alternativeName>
</protein>
<dbReference type="NCBIfam" id="NF001750">
    <property type="entry name" value="PRK00476.1"/>
    <property type="match status" value="1"/>
</dbReference>
<reference evidence="10" key="1">
    <citation type="submission" date="2006-03" db="EMBL/GenBank/DDBJ databases">
        <title>Complete genome sequence of Gemmatimonas aurantiaca T-27 that represents a novel phylum Gemmatimonadetes.</title>
        <authorList>
            <person name="Takasaki K."/>
            <person name="Ichikawa N."/>
            <person name="Miura H."/>
            <person name="Matsushita S."/>
            <person name="Watanabe Y."/>
            <person name="Oguchi A."/>
            <person name="Ankai A."/>
            <person name="Yashiro I."/>
            <person name="Takahashi M."/>
            <person name="Terui Y."/>
            <person name="Fukui S."/>
            <person name="Yokoyama H."/>
            <person name="Tanikawa S."/>
            <person name="Hanada S."/>
            <person name="Kamagata Y."/>
            <person name="Fujita N."/>
        </authorList>
    </citation>
    <scope>NUCLEOTIDE SEQUENCE [LARGE SCALE GENOMIC DNA]</scope>
    <source>
        <strain evidence="10">T-27 / DSM 14586 / JCM 11422 / NBRC 100505</strain>
    </source>
</reference>
<dbReference type="eggNOG" id="COG0173">
    <property type="taxonomic scope" value="Bacteria"/>
</dbReference>
<dbReference type="GO" id="GO:0006422">
    <property type="term" value="P:aspartyl-tRNA aminoacylation"/>
    <property type="evidence" value="ECO:0007669"/>
    <property type="project" value="UniProtKB-UniRule"/>
</dbReference>
<accession>C1A947</accession>
<keyword evidence="5 7" id="KW-0648">Protein biosynthesis</keyword>
<keyword evidence="2 7" id="KW-0436">Ligase</keyword>
<gene>
    <name evidence="7 9" type="primary">aspS</name>
    <name evidence="9" type="ordered locus">GAU_1715</name>
</gene>
<dbReference type="NCBIfam" id="TIGR00459">
    <property type="entry name" value="aspS_bact"/>
    <property type="match status" value="1"/>
</dbReference>
<dbReference type="KEGG" id="gau:GAU_1715"/>
<dbReference type="InterPro" id="IPR002312">
    <property type="entry name" value="Asp/Asn-tRNA-synth_IIb"/>
</dbReference>
<feature type="domain" description="Aminoacyl-transfer RNA synthetases class-II family profile" evidence="8">
    <location>
        <begin position="150"/>
        <end position="559"/>
    </location>
</feature>
<dbReference type="PROSITE" id="PS50862">
    <property type="entry name" value="AA_TRNA_LIGASE_II"/>
    <property type="match status" value="1"/>
</dbReference>
<evidence type="ECO:0000256" key="7">
    <source>
        <dbReference type="HAMAP-Rule" id="MF_00044"/>
    </source>
</evidence>
<dbReference type="PANTHER" id="PTHR22594">
    <property type="entry name" value="ASPARTYL/LYSYL-TRNA SYNTHETASE"/>
    <property type="match status" value="1"/>
</dbReference>
<evidence type="ECO:0000313" key="10">
    <source>
        <dbReference type="Proteomes" id="UP000002209"/>
    </source>
</evidence>
<comment type="caution">
    <text evidence="7">Lacks conserved residue(s) required for the propagation of feature annotation.</text>
</comment>
<comment type="catalytic activity">
    <reaction evidence="7">
        <text>tRNA(Asp) + L-aspartate + ATP = L-aspartyl-tRNA(Asp) + AMP + diphosphate</text>
        <dbReference type="Rhea" id="RHEA:19649"/>
        <dbReference type="Rhea" id="RHEA-COMP:9660"/>
        <dbReference type="Rhea" id="RHEA-COMP:9678"/>
        <dbReference type="ChEBI" id="CHEBI:29991"/>
        <dbReference type="ChEBI" id="CHEBI:30616"/>
        <dbReference type="ChEBI" id="CHEBI:33019"/>
        <dbReference type="ChEBI" id="CHEBI:78442"/>
        <dbReference type="ChEBI" id="CHEBI:78516"/>
        <dbReference type="ChEBI" id="CHEBI:456215"/>
        <dbReference type="EC" id="6.1.1.12"/>
    </reaction>
</comment>
<proteinExistence type="inferred from homology"/>
<dbReference type="CDD" id="cd04317">
    <property type="entry name" value="EcAspRS_like_N"/>
    <property type="match status" value="1"/>
</dbReference>
<evidence type="ECO:0000256" key="3">
    <source>
        <dbReference type="ARBA" id="ARBA00022741"/>
    </source>
</evidence>
<dbReference type="SUPFAM" id="SSF55681">
    <property type="entry name" value="Class II aaRS and biotin synthetases"/>
    <property type="match status" value="1"/>
</dbReference>
<dbReference type="Proteomes" id="UP000002209">
    <property type="component" value="Chromosome"/>
</dbReference>
<dbReference type="STRING" id="379066.GAU_1715"/>
<dbReference type="AlphaFoldDB" id="C1A947"/>
<keyword evidence="10" id="KW-1185">Reference proteome</keyword>
<dbReference type="EMBL" id="AP009153">
    <property type="protein sequence ID" value="BAH38757.1"/>
    <property type="molecule type" value="Genomic_DNA"/>
</dbReference>
<dbReference type="Gene3D" id="3.30.930.10">
    <property type="entry name" value="Bira Bifunctional Protein, Domain 2"/>
    <property type="match status" value="1"/>
</dbReference>
<organism evidence="9 10">
    <name type="scientific">Gemmatimonas aurantiaca (strain DSM 14586 / JCM 11422 / NBRC 100505 / T-27)</name>
    <dbReference type="NCBI Taxonomy" id="379066"/>
    <lineage>
        <taxon>Bacteria</taxon>
        <taxon>Pseudomonadati</taxon>
        <taxon>Gemmatimonadota</taxon>
        <taxon>Gemmatimonadia</taxon>
        <taxon>Gemmatimonadales</taxon>
        <taxon>Gemmatimonadaceae</taxon>
        <taxon>Gemmatimonas</taxon>
    </lineage>
</organism>
<evidence type="ECO:0000256" key="5">
    <source>
        <dbReference type="ARBA" id="ARBA00022917"/>
    </source>
</evidence>
<dbReference type="Pfam" id="PF02938">
    <property type="entry name" value="GAD"/>
    <property type="match status" value="1"/>
</dbReference>
<feature type="region of interest" description="Aspartate" evidence="7">
    <location>
        <begin position="207"/>
        <end position="210"/>
    </location>
</feature>
<feature type="binding site" evidence="7">
    <location>
        <position position="492"/>
    </location>
    <ligand>
        <name>L-aspartate</name>
        <dbReference type="ChEBI" id="CHEBI:29991"/>
    </ligand>
</feature>
<dbReference type="SUPFAM" id="SSF50249">
    <property type="entry name" value="Nucleic acid-binding proteins"/>
    <property type="match status" value="1"/>
</dbReference>
<dbReference type="InterPro" id="IPR004524">
    <property type="entry name" value="Asp-tRNA-ligase_1"/>
</dbReference>
<evidence type="ECO:0000259" key="8">
    <source>
        <dbReference type="PROSITE" id="PS50862"/>
    </source>
</evidence>
<feature type="binding site" evidence="7">
    <location>
        <position position="238"/>
    </location>
    <ligand>
        <name>ATP</name>
        <dbReference type="ChEBI" id="CHEBI:30616"/>
    </ligand>
</feature>
<dbReference type="InterPro" id="IPR004115">
    <property type="entry name" value="GAD-like_sf"/>
</dbReference>
<feature type="binding site" evidence="7">
    <location>
        <position position="451"/>
    </location>
    <ligand>
        <name>L-aspartate</name>
        <dbReference type="ChEBI" id="CHEBI:29991"/>
    </ligand>
</feature>
<dbReference type="InterPro" id="IPR045864">
    <property type="entry name" value="aa-tRNA-synth_II/BPL/LPL"/>
</dbReference>
<dbReference type="Gene3D" id="2.40.50.140">
    <property type="entry name" value="Nucleic acid-binding proteins"/>
    <property type="match status" value="1"/>
</dbReference>
<dbReference type="InterPro" id="IPR004364">
    <property type="entry name" value="Aa-tRNA-synt_II"/>
</dbReference>
<comment type="subunit">
    <text evidence="7">Homodimer.</text>
</comment>
<dbReference type="InterPro" id="IPR047090">
    <property type="entry name" value="AspRS_core"/>
</dbReference>
<dbReference type="GO" id="GO:0004815">
    <property type="term" value="F:aspartate-tRNA ligase activity"/>
    <property type="evidence" value="ECO:0007669"/>
    <property type="project" value="UniProtKB-UniRule"/>
</dbReference>
<evidence type="ECO:0000256" key="2">
    <source>
        <dbReference type="ARBA" id="ARBA00022598"/>
    </source>
</evidence>
<name>C1A947_GEMAT</name>
<dbReference type="Pfam" id="PF00152">
    <property type="entry name" value="tRNA-synt_2"/>
    <property type="match status" value="1"/>
</dbReference>
<dbReference type="Pfam" id="PF01336">
    <property type="entry name" value="tRNA_anti-codon"/>
    <property type="match status" value="1"/>
</dbReference>
<keyword evidence="3 7" id="KW-0547">Nucleotide-binding</keyword>
<dbReference type="SUPFAM" id="SSF55261">
    <property type="entry name" value="GAD domain-like"/>
    <property type="match status" value="1"/>
</dbReference>
<dbReference type="InterPro" id="IPR004365">
    <property type="entry name" value="NA-bd_OB_tRNA"/>
</dbReference>
<feature type="binding site" evidence="7">
    <location>
        <position position="183"/>
    </location>
    <ligand>
        <name>L-aspartate</name>
        <dbReference type="ChEBI" id="CHEBI:29991"/>
    </ligand>
</feature>
<keyword evidence="7" id="KW-0963">Cytoplasm</keyword>
<dbReference type="Gene3D" id="3.30.1360.30">
    <property type="entry name" value="GAD-like domain"/>
    <property type="match status" value="1"/>
</dbReference>
<dbReference type="PANTHER" id="PTHR22594:SF5">
    <property type="entry name" value="ASPARTATE--TRNA LIGASE, MITOCHONDRIAL"/>
    <property type="match status" value="1"/>
</dbReference>
<keyword evidence="6 7" id="KW-0030">Aminoacyl-tRNA synthetase</keyword>
<comment type="similarity">
    <text evidence="1 7">Belongs to the class-II aminoacyl-tRNA synthetase family. Type 1 subfamily.</text>
</comment>
<comment type="function">
    <text evidence="7">Catalyzes the attachment of L-aspartate to tRNA(Asp) in a two-step reaction: L-aspartate is first activated by ATP to form Asp-AMP and then transferred to the acceptor end of tRNA(Asp).</text>
</comment>
<dbReference type="HAMAP" id="MF_00044">
    <property type="entry name" value="Asp_tRNA_synth_type1"/>
    <property type="match status" value="1"/>
</dbReference>
<dbReference type="GO" id="GO:0005524">
    <property type="term" value="F:ATP binding"/>
    <property type="evidence" value="ECO:0007669"/>
    <property type="project" value="UniProtKB-UniRule"/>
</dbReference>
<keyword evidence="4 7" id="KW-0067">ATP-binding</keyword>
<evidence type="ECO:0000256" key="1">
    <source>
        <dbReference type="ARBA" id="ARBA00006303"/>
    </source>
</evidence>
<dbReference type="PRINTS" id="PR01042">
    <property type="entry name" value="TRNASYNTHASP"/>
</dbReference>
<dbReference type="CDD" id="cd00777">
    <property type="entry name" value="AspRS_core"/>
    <property type="match status" value="1"/>
</dbReference>
<feature type="binding site" evidence="7">
    <location>
        <begin position="538"/>
        <end position="541"/>
    </location>
    <ligand>
        <name>ATP</name>
        <dbReference type="ChEBI" id="CHEBI:30616"/>
    </ligand>
</feature>
<sequence>MLATSLRTDTCGLLRRADVGRTVRLGGWVHRSRDLGGLVFIDLRDRTGLVQLAFGPAWTAAEVQHAAAAIGVESVVLCEGEVVAREADRVNPDMGTGEVEVRVTSIRVVGPAVTPALPVARGRGDKMPAEELRLRHRYLDLRRPELQDNLVLRHRLMQVTRRFLSDRGYLELETPILTKPTPEGARDYLVPSRVHPGEFYALPQSPQIYKQLFMCCGYDRYFQIARCFRDEDLRADRQPEFTQIDIEASFIEREDILTMAQGLIGALWKEAGHDIPAQFERMSYADAMEQYGCDRPDLRYGLVLRDYSSVFAGLDFAVTNAALAAGARVRGVVIPGGAAWSRKQVDELEALAKGAGAGGLLRLRMADGAYDGPLAKFLTDDAKAAFALTDGDLALFVAAADHVSSPALDRVRQECARRLEIVDDKAQRFLIVMDFPMFEKDPVTGALAAVHHPFTASHPEDMQAYPDEPARWRALAYDVVLNGTELGGGSIRTSDPAVQSRMFSLLGIGSTEEQERRFGFLLEGLRAGAPPHGGIAFGFDRIAMLLSGATSLRDVIAFPKTTAARSLFEGAPVAVPADDLRELHIAVRGEGVS</sequence>
<evidence type="ECO:0000256" key="6">
    <source>
        <dbReference type="ARBA" id="ARBA00023146"/>
    </source>
</evidence>
<dbReference type="GO" id="GO:0005737">
    <property type="term" value="C:cytoplasm"/>
    <property type="evidence" value="ECO:0007669"/>
    <property type="project" value="UniProtKB-SubCell"/>
</dbReference>
<dbReference type="InterPro" id="IPR012340">
    <property type="entry name" value="NA-bd_OB-fold"/>
</dbReference>
<dbReference type="InterPro" id="IPR029351">
    <property type="entry name" value="GAD_dom"/>
</dbReference>
<evidence type="ECO:0000313" key="9">
    <source>
        <dbReference type="EMBL" id="BAH38757.1"/>
    </source>
</evidence>
<dbReference type="EC" id="6.1.1.12" evidence="7"/>
<dbReference type="InterPro" id="IPR006195">
    <property type="entry name" value="aa-tRNA-synth_II"/>
</dbReference>